<accession>A0A2P5FCH9</accession>
<evidence type="ECO:0000313" key="1">
    <source>
        <dbReference type="EMBL" id="PON95491.1"/>
    </source>
</evidence>
<name>A0A2P5FCH9_TREOI</name>
<dbReference type="Proteomes" id="UP000237000">
    <property type="component" value="Unassembled WGS sequence"/>
</dbReference>
<reference evidence="2" key="1">
    <citation type="submission" date="2016-06" db="EMBL/GenBank/DDBJ databases">
        <title>Parallel loss of symbiosis genes in relatives of nitrogen-fixing non-legume Parasponia.</title>
        <authorList>
            <person name="Van Velzen R."/>
            <person name="Holmer R."/>
            <person name="Bu F."/>
            <person name="Rutten L."/>
            <person name="Van Zeijl A."/>
            <person name="Liu W."/>
            <person name="Santuari L."/>
            <person name="Cao Q."/>
            <person name="Sharma T."/>
            <person name="Shen D."/>
            <person name="Roswanjaya Y."/>
            <person name="Wardhani T."/>
            <person name="Kalhor M.S."/>
            <person name="Jansen J."/>
            <person name="Van den Hoogen J."/>
            <person name="Gungor B."/>
            <person name="Hartog M."/>
            <person name="Hontelez J."/>
            <person name="Verver J."/>
            <person name="Yang W.-C."/>
            <person name="Schijlen E."/>
            <person name="Repin R."/>
            <person name="Schilthuizen M."/>
            <person name="Schranz E."/>
            <person name="Heidstra R."/>
            <person name="Miyata K."/>
            <person name="Fedorova E."/>
            <person name="Kohlen W."/>
            <person name="Bisseling T."/>
            <person name="Smit S."/>
            <person name="Geurts R."/>
        </authorList>
    </citation>
    <scope>NUCLEOTIDE SEQUENCE [LARGE SCALE GENOMIC DNA]</scope>
    <source>
        <strain evidence="2">cv. RG33-2</strain>
    </source>
</reference>
<organism evidence="1 2">
    <name type="scientific">Trema orientale</name>
    <name type="common">Charcoal tree</name>
    <name type="synonym">Celtis orientalis</name>
    <dbReference type="NCBI Taxonomy" id="63057"/>
    <lineage>
        <taxon>Eukaryota</taxon>
        <taxon>Viridiplantae</taxon>
        <taxon>Streptophyta</taxon>
        <taxon>Embryophyta</taxon>
        <taxon>Tracheophyta</taxon>
        <taxon>Spermatophyta</taxon>
        <taxon>Magnoliopsida</taxon>
        <taxon>eudicotyledons</taxon>
        <taxon>Gunneridae</taxon>
        <taxon>Pentapetalae</taxon>
        <taxon>rosids</taxon>
        <taxon>fabids</taxon>
        <taxon>Rosales</taxon>
        <taxon>Cannabaceae</taxon>
        <taxon>Trema</taxon>
    </lineage>
</organism>
<proteinExistence type="predicted"/>
<keyword evidence="2" id="KW-1185">Reference proteome</keyword>
<dbReference type="InParanoid" id="A0A2P5FCH9"/>
<comment type="caution">
    <text evidence="1">The sequence shown here is derived from an EMBL/GenBank/DDBJ whole genome shotgun (WGS) entry which is preliminary data.</text>
</comment>
<protein>
    <submittedName>
        <fullName evidence="1">Uncharacterized protein</fullName>
    </submittedName>
</protein>
<dbReference type="EMBL" id="JXTC01000044">
    <property type="protein sequence ID" value="PON95491.1"/>
    <property type="molecule type" value="Genomic_DNA"/>
</dbReference>
<sequence length="94" mass="10089">MALRNELYLAGSCDLVVELVEYDALLAVQDIKSCAFDSCDGVLAEDIVDLLSRVGVRINMVDGTLAHTLTSVGLGSISTVSRDRECLLIVLMIS</sequence>
<evidence type="ECO:0000313" key="2">
    <source>
        <dbReference type="Proteomes" id="UP000237000"/>
    </source>
</evidence>
<dbReference type="AlphaFoldDB" id="A0A2P5FCH9"/>
<gene>
    <name evidence="1" type="ORF">TorRG33x02_086370</name>
</gene>
<dbReference type="OrthoDB" id="10381344at2759"/>